<dbReference type="AlphaFoldDB" id="A0A8S3G0A3"/>
<protein>
    <submittedName>
        <fullName evidence="1">Uncharacterized protein</fullName>
    </submittedName>
</protein>
<dbReference type="Gene3D" id="2.40.40.20">
    <property type="match status" value="1"/>
</dbReference>
<evidence type="ECO:0000313" key="2">
    <source>
        <dbReference type="Proteomes" id="UP000681967"/>
    </source>
</evidence>
<gene>
    <name evidence="1" type="ORF">BYL167_LOCUS71139</name>
</gene>
<dbReference type="SUPFAM" id="SSF50692">
    <property type="entry name" value="ADC-like"/>
    <property type="match status" value="1"/>
</dbReference>
<sequence length="74" mass="8424">RMLQPNHLIVDDAIKNDNSIIALSFQKMKQLNLYTGATVILRGRQETVCAGDVGLCPTNRIRWIVVYEIIYVYG</sequence>
<reference evidence="1" key="1">
    <citation type="submission" date="2021-02" db="EMBL/GenBank/DDBJ databases">
        <authorList>
            <person name="Nowell W R."/>
        </authorList>
    </citation>
    <scope>NUCLEOTIDE SEQUENCE</scope>
</reference>
<name>A0A8S3G0A3_9BILA</name>
<dbReference type="InterPro" id="IPR009010">
    <property type="entry name" value="Asp_de-COase-like_dom_sf"/>
</dbReference>
<evidence type="ECO:0000313" key="1">
    <source>
        <dbReference type="EMBL" id="CAF5145844.1"/>
    </source>
</evidence>
<dbReference type="EMBL" id="CAJOBH010254623">
    <property type="protein sequence ID" value="CAF5145844.1"/>
    <property type="molecule type" value="Genomic_DNA"/>
</dbReference>
<dbReference type="Proteomes" id="UP000681967">
    <property type="component" value="Unassembled WGS sequence"/>
</dbReference>
<comment type="caution">
    <text evidence="1">The sequence shown here is derived from an EMBL/GenBank/DDBJ whole genome shotgun (WGS) entry which is preliminary data.</text>
</comment>
<accession>A0A8S3G0A3</accession>
<proteinExistence type="predicted"/>
<feature type="non-terminal residue" evidence="1">
    <location>
        <position position="1"/>
    </location>
</feature>
<organism evidence="1 2">
    <name type="scientific">Rotaria magnacalcarata</name>
    <dbReference type="NCBI Taxonomy" id="392030"/>
    <lineage>
        <taxon>Eukaryota</taxon>
        <taxon>Metazoa</taxon>
        <taxon>Spiralia</taxon>
        <taxon>Gnathifera</taxon>
        <taxon>Rotifera</taxon>
        <taxon>Eurotatoria</taxon>
        <taxon>Bdelloidea</taxon>
        <taxon>Philodinida</taxon>
        <taxon>Philodinidae</taxon>
        <taxon>Rotaria</taxon>
    </lineage>
</organism>